<evidence type="ECO:0000256" key="2">
    <source>
        <dbReference type="ARBA" id="ARBA00023015"/>
    </source>
</evidence>
<dbReference type="Proteomes" id="UP000319769">
    <property type="component" value="Unassembled WGS sequence"/>
</dbReference>
<dbReference type="InterPro" id="IPR036271">
    <property type="entry name" value="Tet_transcr_reg_TetR-rel_C_sf"/>
</dbReference>
<feature type="DNA-binding region" description="H-T-H motif" evidence="5">
    <location>
        <begin position="31"/>
        <end position="50"/>
    </location>
</feature>
<dbReference type="PROSITE" id="PS50977">
    <property type="entry name" value="HTH_TETR_2"/>
    <property type="match status" value="1"/>
</dbReference>
<dbReference type="SUPFAM" id="SSF46689">
    <property type="entry name" value="Homeodomain-like"/>
    <property type="match status" value="1"/>
</dbReference>
<dbReference type="PRINTS" id="PR00400">
    <property type="entry name" value="TETREPRESSOR"/>
</dbReference>
<sequence length="209" mass="23395">MPRPAQPILSYDGIVESALAMIDADGLESFSVKALARAMNVRGPSLYYYFSDKAAILEAVARRIVQRTPRPRDRAPEHWIEYFVTQSLNFRRTILRHANAAPVLQEFMPRDVFGPIYEISARFLTEAGIPEHQQVLIIEGLDRFTFGAALTEAMKPPADRKDIFPHVDPLLQPSLSHSVSANELTPEELWAESIRTFLRGIAGDGPSGH</sequence>
<feature type="domain" description="HTH tetR-type" evidence="6">
    <location>
        <begin position="8"/>
        <end position="68"/>
    </location>
</feature>
<evidence type="ECO:0000313" key="8">
    <source>
        <dbReference type="Proteomes" id="UP000319769"/>
    </source>
</evidence>
<dbReference type="GO" id="GO:0045892">
    <property type="term" value="P:negative regulation of DNA-templated transcription"/>
    <property type="evidence" value="ECO:0007669"/>
    <property type="project" value="InterPro"/>
</dbReference>
<name>A0A5N0UZL6_9PSEU</name>
<dbReference type="OrthoDB" id="3291296at2"/>
<reference evidence="7" key="1">
    <citation type="submission" date="2019-09" db="EMBL/GenBank/DDBJ databases">
        <authorList>
            <person name="Teo W.F.A."/>
            <person name="Duangmal K."/>
        </authorList>
    </citation>
    <scope>NUCLEOTIDE SEQUENCE [LARGE SCALE GENOMIC DNA]</scope>
    <source>
        <strain evidence="7">K81G1</strain>
    </source>
</reference>
<evidence type="ECO:0000313" key="7">
    <source>
        <dbReference type="EMBL" id="KAA9156752.1"/>
    </source>
</evidence>
<dbReference type="InterPro" id="IPR001647">
    <property type="entry name" value="HTH_TetR"/>
</dbReference>
<dbReference type="Pfam" id="PF02909">
    <property type="entry name" value="TetR_C_1"/>
    <property type="match status" value="1"/>
</dbReference>
<protein>
    <submittedName>
        <fullName evidence="7">TetR family transcriptional regulator</fullName>
    </submittedName>
</protein>
<dbReference type="InterPro" id="IPR003012">
    <property type="entry name" value="Tet_transcr_reg_TetR"/>
</dbReference>
<dbReference type="Gene3D" id="1.10.357.10">
    <property type="entry name" value="Tetracycline Repressor, domain 2"/>
    <property type="match status" value="1"/>
</dbReference>
<dbReference type="AlphaFoldDB" id="A0A5N0UZL6"/>
<evidence type="ECO:0000256" key="1">
    <source>
        <dbReference type="ARBA" id="ARBA00022491"/>
    </source>
</evidence>
<keyword evidence="2" id="KW-0805">Transcription regulation</keyword>
<keyword evidence="3 5" id="KW-0238">DNA-binding</keyword>
<keyword evidence="1" id="KW-0678">Repressor</keyword>
<dbReference type="InterPro" id="IPR004111">
    <property type="entry name" value="Repressor_TetR_C"/>
</dbReference>
<accession>A0A5N0UZL6</accession>
<evidence type="ECO:0000256" key="4">
    <source>
        <dbReference type="ARBA" id="ARBA00023163"/>
    </source>
</evidence>
<dbReference type="GO" id="GO:0003677">
    <property type="term" value="F:DNA binding"/>
    <property type="evidence" value="ECO:0007669"/>
    <property type="project" value="UniProtKB-UniRule"/>
</dbReference>
<dbReference type="RefSeq" id="WP_144753709.1">
    <property type="nucleotide sequence ID" value="NZ_VMNW02000046.1"/>
</dbReference>
<organism evidence="7 8">
    <name type="scientific">Amycolatopsis acidicola</name>
    <dbReference type="NCBI Taxonomy" id="2596893"/>
    <lineage>
        <taxon>Bacteria</taxon>
        <taxon>Bacillati</taxon>
        <taxon>Actinomycetota</taxon>
        <taxon>Actinomycetes</taxon>
        <taxon>Pseudonocardiales</taxon>
        <taxon>Pseudonocardiaceae</taxon>
        <taxon>Amycolatopsis</taxon>
    </lineage>
</organism>
<dbReference type="InterPro" id="IPR009057">
    <property type="entry name" value="Homeodomain-like_sf"/>
</dbReference>
<dbReference type="SUPFAM" id="SSF48498">
    <property type="entry name" value="Tetracyclin repressor-like, C-terminal domain"/>
    <property type="match status" value="1"/>
</dbReference>
<evidence type="ECO:0000256" key="5">
    <source>
        <dbReference type="PROSITE-ProRule" id="PRU00335"/>
    </source>
</evidence>
<keyword evidence="4" id="KW-0804">Transcription</keyword>
<dbReference type="GO" id="GO:0046677">
    <property type="term" value="P:response to antibiotic"/>
    <property type="evidence" value="ECO:0007669"/>
    <property type="project" value="InterPro"/>
</dbReference>
<dbReference type="Pfam" id="PF00440">
    <property type="entry name" value="TetR_N"/>
    <property type="match status" value="1"/>
</dbReference>
<evidence type="ECO:0000256" key="3">
    <source>
        <dbReference type="ARBA" id="ARBA00023125"/>
    </source>
</evidence>
<dbReference type="EMBL" id="VMNW02000046">
    <property type="protein sequence ID" value="KAA9156752.1"/>
    <property type="molecule type" value="Genomic_DNA"/>
</dbReference>
<comment type="caution">
    <text evidence="7">The sequence shown here is derived from an EMBL/GenBank/DDBJ whole genome shotgun (WGS) entry which is preliminary data.</text>
</comment>
<proteinExistence type="predicted"/>
<keyword evidence="8" id="KW-1185">Reference proteome</keyword>
<evidence type="ECO:0000259" key="6">
    <source>
        <dbReference type="PROSITE" id="PS50977"/>
    </source>
</evidence>
<gene>
    <name evidence="7" type="ORF">FPZ12_026640</name>
</gene>